<protein>
    <submittedName>
        <fullName evidence="2">Uncharacterized protein</fullName>
    </submittedName>
</protein>
<organism evidence="2 3">
    <name type="scientific">Blastochloris sulfoviridis</name>
    <dbReference type="NCBI Taxonomy" id="50712"/>
    <lineage>
        <taxon>Bacteria</taxon>
        <taxon>Pseudomonadati</taxon>
        <taxon>Pseudomonadota</taxon>
        <taxon>Alphaproteobacteria</taxon>
        <taxon>Hyphomicrobiales</taxon>
        <taxon>Blastochloridaceae</taxon>
        <taxon>Blastochloris</taxon>
    </lineage>
</organism>
<dbReference type="EMBL" id="VWPL01000008">
    <property type="protein sequence ID" value="KAA5602230.1"/>
    <property type="molecule type" value="Genomic_DNA"/>
</dbReference>
<dbReference type="AlphaFoldDB" id="A0A5M6I1Z7"/>
<dbReference type="Proteomes" id="UP000323886">
    <property type="component" value="Unassembled WGS sequence"/>
</dbReference>
<sequence length="181" mass="18838">MTQTAGFVFVAVIIGVFVAIGLYRGHRVGSFRRAVRALGGAPTRPGPLPEAVDWAGTEIMAARAFEIVPGVPATFIALMRAAAPAASDDFGTAPADPFLLLRLPAEAIADEAAFRDALSRAVSLDAVIRDDTGHVVVMARALHSGAAVTALVTAARTGLKRFPVDPLGTPETISPKNPRSE</sequence>
<keyword evidence="1" id="KW-0472">Membrane</keyword>
<evidence type="ECO:0000256" key="1">
    <source>
        <dbReference type="SAM" id="Phobius"/>
    </source>
</evidence>
<reference evidence="2 3" key="1">
    <citation type="submission" date="2019-09" db="EMBL/GenBank/DDBJ databases">
        <title>Draft Whole-Genome sequence of Blastochloris sulfoviridis DSM 729.</title>
        <authorList>
            <person name="Meyer T.E."/>
            <person name="Kyndt J.A."/>
        </authorList>
    </citation>
    <scope>NUCLEOTIDE SEQUENCE [LARGE SCALE GENOMIC DNA]</scope>
    <source>
        <strain evidence="2 3">DSM 729</strain>
    </source>
</reference>
<keyword evidence="3" id="KW-1185">Reference proteome</keyword>
<keyword evidence="1" id="KW-1133">Transmembrane helix</keyword>
<proteinExistence type="predicted"/>
<dbReference type="OrthoDB" id="7960147at2"/>
<name>A0A5M6I1Z7_9HYPH</name>
<keyword evidence="1" id="KW-0812">Transmembrane</keyword>
<dbReference type="RefSeq" id="WP_150096825.1">
    <property type="nucleotide sequence ID" value="NZ_VWPL01000008.1"/>
</dbReference>
<feature type="transmembrane region" description="Helical" evidence="1">
    <location>
        <begin position="6"/>
        <end position="23"/>
    </location>
</feature>
<evidence type="ECO:0000313" key="2">
    <source>
        <dbReference type="EMBL" id="KAA5602230.1"/>
    </source>
</evidence>
<gene>
    <name evidence="2" type="ORF">F1193_06260</name>
</gene>
<comment type="caution">
    <text evidence="2">The sequence shown here is derived from an EMBL/GenBank/DDBJ whole genome shotgun (WGS) entry which is preliminary data.</text>
</comment>
<accession>A0A5M6I1Z7</accession>
<evidence type="ECO:0000313" key="3">
    <source>
        <dbReference type="Proteomes" id="UP000323886"/>
    </source>
</evidence>